<dbReference type="Proteomes" id="UP001465755">
    <property type="component" value="Unassembled WGS sequence"/>
</dbReference>
<protein>
    <recommendedName>
        <fullName evidence="1">NrS-1 polymerase-like helicase domain-containing protein</fullName>
    </recommendedName>
</protein>
<sequence length="349" mass="40187">MADSFFDLDHYNSLAGRWEKESSKKEAERDRQELHDLRCALIKYLNRFFVVVKSRNPEILELEYDETGQSIVDFTRRHVRQHWSLYSKKFMQNQWFGCGSKREVDRLVFEVDPVKVSPREFNMFLGLRIERDFDVAGTKLDEDCIAPILELLRDVWAEGNTYVYDYILNWMAYPLKVKRKTGVCLVVISDQGYGKGTIAHDLLGVHIYGEVLNDRQSGSYAQITDIEHIVGKFNTASCMRLLINADECSSFGGAYKQNNKLKSLITSTTRLMEAKGLDPVNISDFANFLMTTNNDEPGVAHSIDNKHFTQPLTRRGLVTRDRDGDHRFLTLPPPQAVLKLLKEQGLFFV</sequence>
<accession>A0AAW1NTX5</accession>
<evidence type="ECO:0000313" key="3">
    <source>
        <dbReference type="Proteomes" id="UP001465755"/>
    </source>
</evidence>
<comment type="caution">
    <text evidence="2">The sequence shown here is derived from an EMBL/GenBank/DDBJ whole genome shotgun (WGS) entry which is preliminary data.</text>
</comment>
<proteinExistence type="predicted"/>
<gene>
    <name evidence="2" type="ORF">WJX73_006762</name>
</gene>
<dbReference type="Pfam" id="PF19263">
    <property type="entry name" value="DUF5906"/>
    <property type="match status" value="1"/>
</dbReference>
<keyword evidence="3" id="KW-1185">Reference proteome</keyword>
<reference evidence="2 3" key="1">
    <citation type="journal article" date="2024" name="Nat. Commun.">
        <title>Phylogenomics reveals the evolutionary origins of lichenization in chlorophyte algae.</title>
        <authorList>
            <person name="Puginier C."/>
            <person name="Libourel C."/>
            <person name="Otte J."/>
            <person name="Skaloud P."/>
            <person name="Haon M."/>
            <person name="Grisel S."/>
            <person name="Petersen M."/>
            <person name="Berrin J.G."/>
            <person name="Delaux P.M."/>
            <person name="Dal Grande F."/>
            <person name="Keller J."/>
        </authorList>
    </citation>
    <scope>NUCLEOTIDE SEQUENCE [LARGE SCALE GENOMIC DNA]</scope>
    <source>
        <strain evidence="2 3">SAG 2036</strain>
    </source>
</reference>
<evidence type="ECO:0000259" key="1">
    <source>
        <dbReference type="Pfam" id="PF19263"/>
    </source>
</evidence>
<organism evidence="2 3">
    <name type="scientific">Symbiochloris irregularis</name>
    <dbReference type="NCBI Taxonomy" id="706552"/>
    <lineage>
        <taxon>Eukaryota</taxon>
        <taxon>Viridiplantae</taxon>
        <taxon>Chlorophyta</taxon>
        <taxon>core chlorophytes</taxon>
        <taxon>Trebouxiophyceae</taxon>
        <taxon>Trebouxiales</taxon>
        <taxon>Trebouxiaceae</taxon>
        <taxon>Symbiochloris</taxon>
    </lineage>
</organism>
<dbReference type="InterPro" id="IPR045455">
    <property type="entry name" value="NrS-1_pol-like_helicase"/>
</dbReference>
<feature type="domain" description="NrS-1 polymerase-like helicase" evidence="1">
    <location>
        <begin position="188"/>
        <end position="300"/>
    </location>
</feature>
<name>A0AAW1NTX5_9CHLO</name>
<dbReference type="AlphaFoldDB" id="A0AAW1NTX5"/>
<evidence type="ECO:0000313" key="2">
    <source>
        <dbReference type="EMBL" id="KAK9793478.1"/>
    </source>
</evidence>
<dbReference type="EMBL" id="JALJOQ010000150">
    <property type="protein sequence ID" value="KAK9793478.1"/>
    <property type="molecule type" value="Genomic_DNA"/>
</dbReference>